<protein>
    <submittedName>
        <fullName evidence="2">Hydrolase</fullName>
    </submittedName>
</protein>
<dbReference type="Pfam" id="PF12146">
    <property type="entry name" value="Hydrolase_4"/>
    <property type="match status" value="1"/>
</dbReference>
<keyword evidence="3" id="KW-1185">Reference proteome</keyword>
<organism evidence="2 3">
    <name type="scientific">Caballeronia mineralivorans PML1(12)</name>
    <dbReference type="NCBI Taxonomy" id="908627"/>
    <lineage>
        <taxon>Bacteria</taxon>
        <taxon>Pseudomonadati</taxon>
        <taxon>Pseudomonadota</taxon>
        <taxon>Betaproteobacteria</taxon>
        <taxon>Burkholderiales</taxon>
        <taxon>Burkholderiaceae</taxon>
        <taxon>Caballeronia</taxon>
    </lineage>
</organism>
<dbReference type="InterPro" id="IPR029058">
    <property type="entry name" value="AB_hydrolase_fold"/>
</dbReference>
<dbReference type="InterPro" id="IPR051044">
    <property type="entry name" value="MAG_DAG_Lipase"/>
</dbReference>
<dbReference type="RefSeq" id="WP_047844846.1">
    <property type="nucleotide sequence ID" value="NZ_AEJF01000009.1"/>
</dbReference>
<evidence type="ECO:0000313" key="2">
    <source>
        <dbReference type="EMBL" id="KLU27943.1"/>
    </source>
</evidence>
<dbReference type="EMBL" id="AEJF01000009">
    <property type="protein sequence ID" value="KLU27943.1"/>
    <property type="molecule type" value="Genomic_DNA"/>
</dbReference>
<dbReference type="SUPFAM" id="SSF53474">
    <property type="entry name" value="alpha/beta-Hydrolases"/>
    <property type="match status" value="1"/>
</dbReference>
<dbReference type="AlphaFoldDB" id="A0A0J1G6P2"/>
<keyword evidence="2" id="KW-0378">Hydrolase</keyword>
<accession>A0A0J1G6P2</accession>
<comment type="caution">
    <text evidence="2">The sequence shown here is derived from an EMBL/GenBank/DDBJ whole genome shotgun (WGS) entry which is preliminary data.</text>
</comment>
<dbReference type="Gene3D" id="3.40.50.1820">
    <property type="entry name" value="alpha/beta hydrolase"/>
    <property type="match status" value="1"/>
</dbReference>
<sequence>MQKTAHSTYSTSSIATRDGIGLHLHRWQAAATFPKPLARIALVHGLAEHARRYDAFALRLNAAGIELISADLRGHGKSPGERVWIESFDDYLLDTDALLNAAETTAPLKIPLFLMGHSMGGAIAALYAIERLPENGRKLAGLILSSAALKPPASAPRWKLKLGGLISRLMPRFPAMTVDPATLSRAHGVVEANRRDPLVHHRPIPARTAAQIVAAMRRIAAGRASINLPLFVFHGTQDALTNPDGSREFEANTGSTDSTLMILEGSYHETLNDLDRDRVIKALIDWALVRAELQRTRM</sequence>
<evidence type="ECO:0000313" key="3">
    <source>
        <dbReference type="Proteomes" id="UP000035963"/>
    </source>
</evidence>
<proteinExistence type="predicted"/>
<evidence type="ECO:0000259" key="1">
    <source>
        <dbReference type="Pfam" id="PF12146"/>
    </source>
</evidence>
<dbReference type="OrthoDB" id="9806902at2"/>
<feature type="domain" description="Serine aminopeptidase S33" evidence="1">
    <location>
        <begin position="35"/>
        <end position="275"/>
    </location>
</feature>
<dbReference type="PANTHER" id="PTHR11614">
    <property type="entry name" value="PHOSPHOLIPASE-RELATED"/>
    <property type="match status" value="1"/>
</dbReference>
<dbReference type="PATRIC" id="fig|908627.4.peg.328"/>
<gene>
    <name evidence="2" type="ORF">EOS_01520</name>
</gene>
<dbReference type="GO" id="GO:0016787">
    <property type="term" value="F:hydrolase activity"/>
    <property type="evidence" value="ECO:0007669"/>
    <property type="project" value="UniProtKB-KW"/>
</dbReference>
<dbReference type="InterPro" id="IPR022742">
    <property type="entry name" value="Hydrolase_4"/>
</dbReference>
<dbReference type="PRINTS" id="PR00111">
    <property type="entry name" value="ABHYDROLASE"/>
</dbReference>
<dbReference type="Proteomes" id="UP000035963">
    <property type="component" value="Unassembled WGS sequence"/>
</dbReference>
<dbReference type="InterPro" id="IPR000073">
    <property type="entry name" value="AB_hydrolase_1"/>
</dbReference>
<name>A0A0J1G6P2_9BURK</name>
<reference evidence="2 3" key="1">
    <citation type="journal article" date="2015" name="Genome Announc.">
        <title>Draft Genome Sequence of Burkholderia sp. Strain PML1(12), an Ectomycorrhizosphere-Inhabiting Bacterium with Effective Mineral-Weathering Ability.</title>
        <authorList>
            <person name="Uroz S."/>
            <person name="Oger P."/>
        </authorList>
    </citation>
    <scope>NUCLEOTIDE SEQUENCE [LARGE SCALE GENOMIC DNA]</scope>
    <source>
        <strain evidence="3">PML1(12)</strain>
    </source>
</reference>